<evidence type="ECO:0000313" key="10">
    <source>
        <dbReference type="EMBL" id="QIB79035.1"/>
    </source>
</evidence>
<dbReference type="PROSITE" id="PS00211">
    <property type="entry name" value="ABC_TRANSPORTER_1"/>
    <property type="match status" value="1"/>
</dbReference>
<keyword evidence="2" id="KW-0813">Transport</keyword>
<dbReference type="InterPro" id="IPR017871">
    <property type="entry name" value="ABC_transporter-like_CS"/>
</dbReference>
<dbReference type="InterPro" id="IPR003593">
    <property type="entry name" value="AAA+_ATPase"/>
</dbReference>
<organism evidence="11 12">
    <name type="scientific">Haloferax volcanii</name>
    <name type="common">Halobacterium volcanii</name>
    <dbReference type="NCBI Taxonomy" id="2246"/>
    <lineage>
        <taxon>Archaea</taxon>
        <taxon>Methanobacteriati</taxon>
        <taxon>Methanobacteriota</taxon>
        <taxon>Stenosarchaea group</taxon>
        <taxon>Halobacteria</taxon>
        <taxon>Halobacteriales</taxon>
        <taxon>Haloferacaceae</taxon>
        <taxon>Haloferax</taxon>
    </lineage>
</organism>
<reference evidence="11 12" key="1">
    <citation type="submission" date="2019-07" db="EMBL/GenBank/DDBJ databases">
        <title>Draft genome sequence of Haloferax volcanii SS0101, isolated from salt farm in Samut Sakhon, Thailand.</title>
        <authorList>
            <person name="Wanthongcharoen S."/>
            <person name="Yamprayoonswat W."/>
            <person name="Ruangsuj P."/>
            <person name="Thongpramul N."/>
            <person name="Jumpathong W."/>
            <person name="Sittihan S."/>
            <person name="Kanjanavas P."/>
            <person name="Yasawong M."/>
        </authorList>
    </citation>
    <scope>NUCLEOTIDE SEQUENCE [LARGE SCALE GENOMIC DNA]</scope>
    <source>
        <strain evidence="11 12">SS0101</strain>
    </source>
</reference>
<evidence type="ECO:0000259" key="9">
    <source>
        <dbReference type="PROSITE" id="PS50893"/>
    </source>
</evidence>
<dbReference type="PANTHER" id="PTHR43790">
    <property type="entry name" value="CARBOHYDRATE TRANSPORT ATP-BINDING PROTEIN MG119-RELATED"/>
    <property type="match status" value="1"/>
</dbReference>
<accession>A0A558G7N5</accession>
<proteinExistence type="predicted"/>
<keyword evidence="7" id="KW-1278">Translocase</keyword>
<evidence type="ECO:0000313" key="12">
    <source>
        <dbReference type="Proteomes" id="UP000320212"/>
    </source>
</evidence>
<dbReference type="GO" id="GO:0016887">
    <property type="term" value="F:ATP hydrolysis activity"/>
    <property type="evidence" value="ECO:0007669"/>
    <property type="project" value="InterPro"/>
</dbReference>
<evidence type="ECO:0000256" key="7">
    <source>
        <dbReference type="ARBA" id="ARBA00022967"/>
    </source>
</evidence>
<dbReference type="EMBL" id="VMTR01000147">
    <property type="protein sequence ID" value="TVT93774.1"/>
    <property type="molecule type" value="Genomic_DNA"/>
</dbReference>
<dbReference type="InterPro" id="IPR050107">
    <property type="entry name" value="ABC_carbohydrate_import_ATPase"/>
</dbReference>
<dbReference type="FunFam" id="3.40.50.300:FF:000127">
    <property type="entry name" value="Ribose import ATP-binding protein RbsA"/>
    <property type="match status" value="1"/>
</dbReference>
<evidence type="ECO:0000256" key="2">
    <source>
        <dbReference type="ARBA" id="ARBA00022448"/>
    </source>
</evidence>
<dbReference type="EMBL" id="CP048738">
    <property type="protein sequence ID" value="QIB79035.1"/>
    <property type="molecule type" value="Genomic_DNA"/>
</dbReference>
<dbReference type="PANTHER" id="PTHR43790:SF9">
    <property type="entry name" value="GALACTOFURANOSE TRANSPORTER ATP-BINDING PROTEIN YTFR"/>
    <property type="match status" value="1"/>
</dbReference>
<evidence type="ECO:0000256" key="3">
    <source>
        <dbReference type="ARBA" id="ARBA00022475"/>
    </source>
</evidence>
<dbReference type="Gene3D" id="3.40.50.300">
    <property type="entry name" value="P-loop containing nucleotide triphosphate hydrolases"/>
    <property type="match status" value="2"/>
</dbReference>
<dbReference type="Proteomes" id="UP000320212">
    <property type="component" value="Unassembled WGS sequence"/>
</dbReference>
<reference evidence="10 13" key="2">
    <citation type="submission" date="2020-02" db="EMBL/GenBank/DDBJ databases">
        <title>Whole genome sequence of Haloferax alexandrinus pws1.</title>
        <authorList>
            <person name="Verma D.K."/>
            <person name="Gopal K."/>
            <person name="Prasad E.S."/>
        </authorList>
    </citation>
    <scope>NUCLEOTIDE SEQUENCE [LARGE SCALE GENOMIC DNA]</scope>
    <source>
        <strain evidence="13">wsp1</strain>
        <strain evidence="10">Wsp1</strain>
    </source>
</reference>
<evidence type="ECO:0000313" key="11">
    <source>
        <dbReference type="EMBL" id="TVT93774.1"/>
    </source>
</evidence>
<dbReference type="Proteomes" id="UP000465667">
    <property type="component" value="Chromosome"/>
</dbReference>
<dbReference type="GeneID" id="44084375"/>
<dbReference type="Pfam" id="PF00005">
    <property type="entry name" value="ABC_tran"/>
    <property type="match status" value="2"/>
</dbReference>
<evidence type="ECO:0000256" key="4">
    <source>
        <dbReference type="ARBA" id="ARBA00022737"/>
    </source>
</evidence>
<gene>
    <name evidence="11" type="ORF">FQA18_15520</name>
    <name evidence="10" type="ORF">G3A49_13160</name>
</gene>
<dbReference type="GO" id="GO:0005524">
    <property type="term" value="F:ATP binding"/>
    <property type="evidence" value="ECO:0007669"/>
    <property type="project" value="UniProtKB-KW"/>
</dbReference>
<keyword evidence="3" id="KW-1003">Cell membrane</keyword>
<sequence length="522" mass="56685">MTDTTAPAVQLTDITKRFGDVVANDSVDLTLDRGSIHAVIGENGAGKTTLMNVLYGLYDPNEGTIAVDGEPRSFDSPRDAIAAGIGMIHQHFQLVDNMTVLQNIVLGHEPSTRGLVDEQAARRRITDICDTYGFSVDEHLDTPIEELGLGIQQHVEIVKSLYRGADTLILDEPTAVLTPQEVEGLFDVMEALTADGRSLIFITHKLDEAMHAADDITVLRDGSAVGTVDAAATSQNELARMMVGREVLFDVDSRGGTPGEVALTVDGVTVRDERGLEQVRDVSLSVREGEILGIAGVEGNGQQELIEAITGMRTPERGTVSLQGRDITELSRRRRIEDGVSYVPGDRLEEGLVQDYSLVRNALLSNQTMDAFSDGLFLDWQRIGDHADEIIEAYDVRPRNPEATAKSLSGGNQQKFIVGRELERDPSVLVAAHPTRGVDIGSIEFIHQRFQDMRAEGVAILLVSSKLDEVQKLSDRTAVMYEGSVVDTVDPDDVTEEELGLLMAGRTRDGTERAARGAEGDA</sequence>
<keyword evidence="8" id="KW-0472">Membrane</keyword>
<keyword evidence="6 11" id="KW-0067">ATP-binding</keyword>
<dbReference type="AlphaFoldDB" id="A0A558G7N5"/>
<evidence type="ECO:0000256" key="8">
    <source>
        <dbReference type="ARBA" id="ARBA00023136"/>
    </source>
</evidence>
<feature type="domain" description="ABC transporter" evidence="9">
    <location>
        <begin position="9"/>
        <end position="246"/>
    </location>
</feature>
<comment type="subcellular location">
    <subcellularLocation>
        <location evidence="1">Cell membrane</location>
        <topology evidence="1">Peripheral membrane protein</topology>
    </subcellularLocation>
</comment>
<keyword evidence="5" id="KW-0547">Nucleotide-binding</keyword>
<dbReference type="GO" id="GO:0005886">
    <property type="term" value="C:plasma membrane"/>
    <property type="evidence" value="ECO:0007669"/>
    <property type="project" value="UniProtKB-SubCell"/>
</dbReference>
<evidence type="ECO:0000256" key="6">
    <source>
        <dbReference type="ARBA" id="ARBA00022840"/>
    </source>
</evidence>
<protein>
    <submittedName>
        <fullName evidence="11">ABC transporter ATP-binding protein</fullName>
    </submittedName>
</protein>
<dbReference type="SUPFAM" id="SSF52540">
    <property type="entry name" value="P-loop containing nucleoside triphosphate hydrolases"/>
    <property type="match status" value="2"/>
</dbReference>
<evidence type="ECO:0000313" key="13">
    <source>
        <dbReference type="Proteomes" id="UP000465667"/>
    </source>
</evidence>
<feature type="domain" description="ABC transporter" evidence="9">
    <location>
        <begin position="263"/>
        <end position="507"/>
    </location>
</feature>
<dbReference type="PROSITE" id="PS50893">
    <property type="entry name" value="ABC_TRANSPORTER_2"/>
    <property type="match status" value="2"/>
</dbReference>
<dbReference type="CDD" id="cd03215">
    <property type="entry name" value="ABC_Carb_Monos_II"/>
    <property type="match status" value="1"/>
</dbReference>
<dbReference type="SMART" id="SM00382">
    <property type="entry name" value="AAA"/>
    <property type="match status" value="1"/>
</dbReference>
<dbReference type="KEGG" id="hale:G3A49_13160"/>
<accession>A0A6C0UU15</accession>
<name>A0A558G7N5_HALVO</name>
<dbReference type="RefSeq" id="WP_008605747.1">
    <property type="nucleotide sequence ID" value="NZ_CP048738.1"/>
</dbReference>
<evidence type="ECO:0000256" key="1">
    <source>
        <dbReference type="ARBA" id="ARBA00004202"/>
    </source>
</evidence>
<evidence type="ECO:0000256" key="5">
    <source>
        <dbReference type="ARBA" id="ARBA00022741"/>
    </source>
</evidence>
<dbReference type="InterPro" id="IPR027417">
    <property type="entry name" value="P-loop_NTPase"/>
</dbReference>
<keyword evidence="4" id="KW-0677">Repeat</keyword>
<dbReference type="CDD" id="cd03216">
    <property type="entry name" value="ABC_Carb_Monos_I"/>
    <property type="match status" value="1"/>
</dbReference>
<dbReference type="InterPro" id="IPR003439">
    <property type="entry name" value="ABC_transporter-like_ATP-bd"/>
</dbReference>